<gene>
    <name evidence="2" type="ORF">OG913_01155</name>
</gene>
<keyword evidence="3" id="KW-1185">Reference proteome</keyword>
<feature type="region of interest" description="Disordered" evidence="1">
    <location>
        <begin position="1"/>
        <end position="45"/>
    </location>
</feature>
<reference evidence="2" key="1">
    <citation type="submission" date="2022-10" db="EMBL/GenBank/DDBJ databases">
        <title>The complete genomes of actinobacterial strains from the NBC collection.</title>
        <authorList>
            <person name="Joergensen T.S."/>
            <person name="Alvarez Arevalo M."/>
            <person name="Sterndorff E.B."/>
            <person name="Faurdal D."/>
            <person name="Vuksanovic O."/>
            <person name="Mourched A.-S."/>
            <person name="Charusanti P."/>
            <person name="Shaw S."/>
            <person name="Blin K."/>
            <person name="Weber T."/>
        </authorList>
    </citation>
    <scope>NUCLEOTIDE SEQUENCE</scope>
    <source>
        <strain evidence="2">NBC_00254</strain>
    </source>
</reference>
<proteinExistence type="predicted"/>
<name>A0ABZ1STY4_9ACTN</name>
<dbReference type="EMBL" id="CP108085">
    <property type="protein sequence ID" value="WUP75668.1"/>
    <property type="molecule type" value="Genomic_DNA"/>
</dbReference>
<accession>A0ABZ1STY4</accession>
<sequence>MNSVTADVRQLVYGLRPPRSTTSGRREPYAPWRRRPASAWPPALE</sequence>
<protein>
    <submittedName>
        <fullName evidence="2">Uncharacterized protein</fullName>
    </submittedName>
</protein>
<evidence type="ECO:0000313" key="3">
    <source>
        <dbReference type="Proteomes" id="UP001432011"/>
    </source>
</evidence>
<organism evidence="2 3">
    <name type="scientific">Microbispora hainanensis</name>
    <dbReference type="NCBI Taxonomy" id="568844"/>
    <lineage>
        <taxon>Bacteria</taxon>
        <taxon>Bacillati</taxon>
        <taxon>Actinomycetota</taxon>
        <taxon>Actinomycetes</taxon>
        <taxon>Streptosporangiales</taxon>
        <taxon>Streptosporangiaceae</taxon>
        <taxon>Microbispora</taxon>
    </lineage>
</organism>
<dbReference type="RefSeq" id="WP_187280518.1">
    <property type="nucleotide sequence ID" value="NZ_CP108085.1"/>
</dbReference>
<evidence type="ECO:0000313" key="2">
    <source>
        <dbReference type="EMBL" id="WUP75668.1"/>
    </source>
</evidence>
<dbReference type="Proteomes" id="UP001432011">
    <property type="component" value="Chromosome"/>
</dbReference>
<evidence type="ECO:0000256" key="1">
    <source>
        <dbReference type="SAM" id="MobiDB-lite"/>
    </source>
</evidence>